<dbReference type="Proteomes" id="UP001178322">
    <property type="component" value="Chromosome"/>
</dbReference>
<reference evidence="1" key="1">
    <citation type="submission" date="2023-05" db="EMBL/GenBank/DDBJ databases">
        <title>Comparative genomics of Bacillaceae isolates and their secondary metabolite potential.</title>
        <authorList>
            <person name="Song L."/>
            <person name="Nielsen L.J."/>
            <person name="Mohite O."/>
            <person name="Xu X."/>
            <person name="Weber T."/>
            <person name="Kovacs A.T."/>
        </authorList>
    </citation>
    <scope>NUCLEOTIDE SEQUENCE</scope>
    <source>
        <strain evidence="1">LY1</strain>
    </source>
</reference>
<protein>
    <submittedName>
        <fullName evidence="1">Uncharacterized protein</fullName>
    </submittedName>
</protein>
<name>A0AAX3WRN8_9BACI</name>
<evidence type="ECO:0000313" key="1">
    <source>
        <dbReference type="EMBL" id="WHY50379.1"/>
    </source>
</evidence>
<proteinExistence type="predicted"/>
<dbReference type="RefSeq" id="WP_283869057.1">
    <property type="nucleotide sequence ID" value="NZ_CP126101.1"/>
</dbReference>
<dbReference type="AlphaFoldDB" id="A0AAX3WRN8"/>
<gene>
    <name evidence="1" type="ORF">QNH24_18915</name>
</gene>
<dbReference type="EMBL" id="CP126101">
    <property type="protein sequence ID" value="WHY50379.1"/>
    <property type="molecule type" value="Genomic_DNA"/>
</dbReference>
<accession>A0AAX3WRN8</accession>
<evidence type="ECO:0000313" key="2">
    <source>
        <dbReference type="Proteomes" id="UP001178322"/>
    </source>
</evidence>
<organism evidence="1 2">
    <name type="scientific">Lysinibacillus pakistanensis</name>
    <dbReference type="NCBI Taxonomy" id="759811"/>
    <lineage>
        <taxon>Bacteria</taxon>
        <taxon>Bacillati</taxon>
        <taxon>Bacillota</taxon>
        <taxon>Bacilli</taxon>
        <taxon>Bacillales</taxon>
        <taxon>Bacillaceae</taxon>
        <taxon>Lysinibacillus</taxon>
    </lineage>
</organism>
<sequence>MKTIQQRNEYIQTKMKQHDAISDVNKYQRRLKRLMGYHRLLTNLEVKQVRENLRKEFK</sequence>